<dbReference type="Proteomes" id="UP000808337">
    <property type="component" value="Unassembled WGS sequence"/>
</dbReference>
<gene>
    <name evidence="1" type="ORF">IPP15_01215</name>
</gene>
<dbReference type="InterPro" id="IPR006917">
    <property type="entry name" value="SOUL_heme-bd"/>
</dbReference>
<evidence type="ECO:0000313" key="1">
    <source>
        <dbReference type="EMBL" id="MBK9981040.1"/>
    </source>
</evidence>
<dbReference type="EMBL" id="JADKGY010000001">
    <property type="protein sequence ID" value="MBK9981040.1"/>
    <property type="molecule type" value="Genomic_DNA"/>
</dbReference>
<sequence length="198" mass="22862">MKLMIKFCIGMIVVFVLFQSFSPMSINTTEEQKYKVVRTYEDFEIRFYPSTVIATFKSDAKTYNDLSGPGFQKLAGYIFGGNEANMKISMTSPVHMDVSDSVSTMSFVMPSEYTKKTLPKPNDTSVNIINTEDEYVAAIRFSGFATDQDRKDYTKKLQDLLKENSINSFGHYRFLGYDPPYQMRDRRNEIVVTVKWKE</sequence>
<organism evidence="1 2">
    <name type="scientific">Candidatus Opimibacter skivensis</name>
    <dbReference type="NCBI Taxonomy" id="2982028"/>
    <lineage>
        <taxon>Bacteria</taxon>
        <taxon>Pseudomonadati</taxon>
        <taxon>Bacteroidota</taxon>
        <taxon>Saprospiria</taxon>
        <taxon>Saprospirales</taxon>
        <taxon>Saprospiraceae</taxon>
        <taxon>Candidatus Opimibacter</taxon>
    </lineage>
</organism>
<comment type="caution">
    <text evidence="1">The sequence shown here is derived from an EMBL/GenBank/DDBJ whole genome shotgun (WGS) entry which is preliminary data.</text>
</comment>
<dbReference type="Pfam" id="PF04832">
    <property type="entry name" value="SOUL"/>
    <property type="match status" value="1"/>
</dbReference>
<proteinExistence type="predicted"/>
<accession>A0A9D7XMC9</accession>
<evidence type="ECO:0000313" key="2">
    <source>
        <dbReference type="Proteomes" id="UP000808337"/>
    </source>
</evidence>
<dbReference type="PANTHER" id="PTHR11220:SF58">
    <property type="entry name" value="SOUL HEME-BINDING FAMILY PROTEIN"/>
    <property type="match status" value="1"/>
</dbReference>
<dbReference type="PANTHER" id="PTHR11220">
    <property type="entry name" value="HEME-BINDING PROTEIN-RELATED"/>
    <property type="match status" value="1"/>
</dbReference>
<dbReference type="InterPro" id="IPR011256">
    <property type="entry name" value="Reg_factor_effector_dom_sf"/>
</dbReference>
<name>A0A9D7XMC9_9BACT</name>
<reference evidence="1 2" key="1">
    <citation type="submission" date="2020-10" db="EMBL/GenBank/DDBJ databases">
        <title>Connecting structure to function with the recovery of over 1000 high-quality activated sludge metagenome-assembled genomes encoding full-length rRNA genes using long-read sequencing.</title>
        <authorList>
            <person name="Singleton C.M."/>
            <person name="Petriglieri F."/>
            <person name="Kristensen J.M."/>
            <person name="Kirkegaard R.H."/>
            <person name="Michaelsen T.Y."/>
            <person name="Andersen M.H."/>
            <person name="Karst S.M."/>
            <person name="Dueholm M.S."/>
            <person name="Nielsen P.H."/>
            <person name="Albertsen M."/>
        </authorList>
    </citation>
    <scope>NUCLEOTIDE SEQUENCE [LARGE SCALE GENOMIC DNA]</scope>
    <source>
        <strain evidence="1">Ribe_18-Q3-R11-54_MAXAC.273</strain>
    </source>
</reference>
<protein>
    <submittedName>
        <fullName evidence="1">Heme-binding protein</fullName>
    </submittedName>
</protein>
<dbReference type="SUPFAM" id="SSF55136">
    <property type="entry name" value="Probable bacterial effector-binding domain"/>
    <property type="match status" value="1"/>
</dbReference>
<dbReference type="AlphaFoldDB" id="A0A9D7XMC9"/>
<dbReference type="Gene3D" id="3.20.80.10">
    <property type="entry name" value="Regulatory factor, effector binding domain"/>
    <property type="match status" value="1"/>
</dbReference>